<keyword evidence="1" id="KW-0472">Membrane</keyword>
<organism evidence="2 3">
    <name type="scientific">Rufibacter quisquiliarum</name>
    <dbReference type="NCBI Taxonomy" id="1549639"/>
    <lineage>
        <taxon>Bacteria</taxon>
        <taxon>Pseudomonadati</taxon>
        <taxon>Bacteroidota</taxon>
        <taxon>Cytophagia</taxon>
        <taxon>Cytophagales</taxon>
        <taxon>Hymenobacteraceae</taxon>
        <taxon>Rufibacter</taxon>
    </lineage>
</organism>
<comment type="caution">
    <text evidence="2">The sequence shown here is derived from an EMBL/GenBank/DDBJ whole genome shotgun (WGS) entry which is preliminary data.</text>
</comment>
<keyword evidence="1" id="KW-0812">Transmembrane</keyword>
<protein>
    <submittedName>
        <fullName evidence="2">GntP family gluconate:H+ symporter</fullName>
    </submittedName>
</protein>
<dbReference type="PANTHER" id="PTHR30354">
    <property type="entry name" value="GNT FAMILY GLUCONATE TRANSPORTER"/>
    <property type="match status" value="1"/>
</dbReference>
<feature type="transmembrane region" description="Helical" evidence="1">
    <location>
        <begin position="177"/>
        <end position="200"/>
    </location>
</feature>
<dbReference type="InterPro" id="IPR003474">
    <property type="entry name" value="Glcn_transporter"/>
</dbReference>
<feature type="transmembrane region" description="Helical" evidence="1">
    <location>
        <begin position="104"/>
        <end position="126"/>
    </location>
</feature>
<dbReference type="GO" id="GO:0015128">
    <property type="term" value="F:gluconate transmembrane transporter activity"/>
    <property type="evidence" value="ECO:0007669"/>
    <property type="project" value="InterPro"/>
</dbReference>
<reference evidence="2 3" key="1">
    <citation type="submission" date="2020-08" db="EMBL/GenBank/DDBJ databases">
        <title>Genomic Encyclopedia of Type Strains, Phase IV (KMG-IV): sequencing the most valuable type-strain genomes for metagenomic binning, comparative biology and taxonomic classification.</title>
        <authorList>
            <person name="Goeker M."/>
        </authorList>
    </citation>
    <scope>NUCLEOTIDE SEQUENCE [LARGE SCALE GENOMIC DNA]</scope>
    <source>
        <strain evidence="2 3">DSM 29854</strain>
    </source>
</reference>
<name>A0A839GEK7_9BACT</name>
<feature type="transmembrane region" description="Helical" evidence="1">
    <location>
        <begin position="261"/>
        <end position="286"/>
    </location>
</feature>
<feature type="transmembrane region" description="Helical" evidence="1">
    <location>
        <begin position="386"/>
        <end position="406"/>
    </location>
</feature>
<dbReference type="Pfam" id="PF02447">
    <property type="entry name" value="GntP_permease"/>
    <property type="match status" value="1"/>
</dbReference>
<dbReference type="EMBL" id="JACJIQ010000005">
    <property type="protein sequence ID" value="MBA9076890.1"/>
    <property type="molecule type" value="Genomic_DNA"/>
</dbReference>
<keyword evidence="1" id="KW-1133">Transmembrane helix</keyword>
<feature type="transmembrane region" description="Helical" evidence="1">
    <location>
        <begin position="31"/>
        <end position="52"/>
    </location>
</feature>
<evidence type="ECO:0000313" key="3">
    <source>
        <dbReference type="Proteomes" id="UP000563094"/>
    </source>
</evidence>
<dbReference type="RefSeq" id="WP_182512586.1">
    <property type="nucleotide sequence ID" value="NZ_JACJIQ010000005.1"/>
</dbReference>
<feature type="transmembrane region" description="Helical" evidence="1">
    <location>
        <begin position="235"/>
        <end position="254"/>
    </location>
</feature>
<keyword evidence="3" id="KW-1185">Reference proteome</keyword>
<feature type="transmembrane region" description="Helical" evidence="1">
    <location>
        <begin position="426"/>
        <end position="451"/>
    </location>
</feature>
<proteinExistence type="predicted"/>
<evidence type="ECO:0000256" key="1">
    <source>
        <dbReference type="SAM" id="Phobius"/>
    </source>
</evidence>
<sequence>MVQGALLCLILVAGVAFIVVATAKFKLHPFLGLLLAAFGVGIAAGVPLPEVVKAVNDGFGGLMGYIGIVVVAGTIIGKILEKSGAALRMAEVVLRVVGEKRPQLGMSLIGALVSIPVFCDSAFVILSSLRKALAQRAHAPQASMSVALATGLYATHTLVPPTPGPIAAAGNIGASNYLGTVILFGLIVSVPTMLAGYFWATNVAVKIPVEEEQEPTASYEDILKDFGQMPSAFKAFIPILLPIVLIGAGSVVSFQQWSGEAAYVMLFLGTPVVALLLGVLAAFALLPKWNEETLTGWVGEGLKDAAVILLLTGAGGAFGAVIKATSVAEVIKGVAQGEAMQGALLLLVPFLIAAALKTAQGSSTAALVITSALVAPTLAQAGIVGAVPLALVVMAIGAGAMAVSHVNDSYFWVVTQFSGLKVADAYKAHTMATLLQGITAIITTMILWWLLV</sequence>
<accession>A0A839GEK7</accession>
<feature type="transmembrane region" description="Helical" evidence="1">
    <location>
        <begin position="306"/>
        <end position="327"/>
    </location>
</feature>
<evidence type="ECO:0000313" key="2">
    <source>
        <dbReference type="EMBL" id="MBA9076890.1"/>
    </source>
</evidence>
<dbReference type="AlphaFoldDB" id="A0A839GEK7"/>
<gene>
    <name evidence="2" type="ORF">FHS90_001598</name>
</gene>
<dbReference type="GO" id="GO:0005886">
    <property type="term" value="C:plasma membrane"/>
    <property type="evidence" value="ECO:0007669"/>
    <property type="project" value="TreeGrafter"/>
</dbReference>
<dbReference type="PANTHER" id="PTHR30354:SF11">
    <property type="entry name" value="PERMEASE"/>
    <property type="match status" value="1"/>
</dbReference>
<feature type="transmembrane region" description="Helical" evidence="1">
    <location>
        <begin position="59"/>
        <end position="80"/>
    </location>
</feature>
<feature type="transmembrane region" description="Helical" evidence="1">
    <location>
        <begin position="339"/>
        <end position="356"/>
    </location>
</feature>
<dbReference type="Proteomes" id="UP000563094">
    <property type="component" value="Unassembled WGS sequence"/>
</dbReference>